<dbReference type="Proteomes" id="UP000264006">
    <property type="component" value="Chromosome"/>
</dbReference>
<accession>A0A346XZI1</accession>
<name>A0A346XZI1_9ACTN</name>
<feature type="chain" id="PRO_5039612316" description="Lipoprotein" evidence="1">
    <location>
        <begin position="20"/>
        <end position="157"/>
    </location>
</feature>
<proteinExistence type="predicted"/>
<evidence type="ECO:0000313" key="2">
    <source>
        <dbReference type="EMBL" id="AXV07628.1"/>
    </source>
</evidence>
<evidence type="ECO:0000256" key="1">
    <source>
        <dbReference type="SAM" id="SignalP"/>
    </source>
</evidence>
<dbReference type="AlphaFoldDB" id="A0A346XZI1"/>
<dbReference type="PROSITE" id="PS51257">
    <property type="entry name" value="PROKAR_LIPOPROTEIN"/>
    <property type="match status" value="1"/>
</dbReference>
<dbReference type="EMBL" id="CP031165">
    <property type="protein sequence ID" value="AXV07628.1"/>
    <property type="molecule type" value="Genomic_DNA"/>
</dbReference>
<dbReference type="OrthoDB" id="9839689at2"/>
<dbReference type="KEGG" id="euz:DVS28_a2949"/>
<keyword evidence="1" id="KW-0732">Signal</keyword>
<feature type="signal peptide" evidence="1">
    <location>
        <begin position="1"/>
        <end position="19"/>
    </location>
</feature>
<sequence>MGRAALLLAVMLLAAACSAQDVAENIANQALEEEGISIDLDGDQITVDGPDGQVSVGQGLPADFPADFPLPQGAEAQGGAGGAGRDVVAIFQADGSVEDVSAFFSAELPAAGYEITQSTGDGSTGQVYSVSGNGWTGEVAIGQSVGTSFTVSLDRQE</sequence>
<evidence type="ECO:0008006" key="4">
    <source>
        <dbReference type="Google" id="ProtNLM"/>
    </source>
</evidence>
<keyword evidence="3" id="KW-1185">Reference proteome</keyword>
<gene>
    <name evidence="2" type="ORF">DVS28_a2949</name>
</gene>
<protein>
    <recommendedName>
        <fullName evidence="4">Lipoprotein</fullName>
    </recommendedName>
</protein>
<reference evidence="2 3" key="1">
    <citation type="submission" date="2018-09" db="EMBL/GenBank/DDBJ databases">
        <title>Complete genome sequence of Euzebya sp. DY32-46 isolated from seawater of Pacific Ocean.</title>
        <authorList>
            <person name="Xu L."/>
            <person name="Wu Y.-H."/>
            <person name="Xu X.-W."/>
        </authorList>
    </citation>
    <scope>NUCLEOTIDE SEQUENCE [LARGE SCALE GENOMIC DNA]</scope>
    <source>
        <strain evidence="2 3">DY32-46</strain>
    </source>
</reference>
<organism evidence="2 3">
    <name type="scientific">Euzebya pacifica</name>
    <dbReference type="NCBI Taxonomy" id="1608957"/>
    <lineage>
        <taxon>Bacteria</taxon>
        <taxon>Bacillati</taxon>
        <taxon>Actinomycetota</taxon>
        <taxon>Nitriliruptoria</taxon>
        <taxon>Euzebyales</taxon>
    </lineage>
</organism>
<evidence type="ECO:0000313" key="3">
    <source>
        <dbReference type="Proteomes" id="UP000264006"/>
    </source>
</evidence>